<gene>
    <name evidence="1" type="ORF">VTAP4600_B0645</name>
</gene>
<sequence>MGIIAVKNINNRKKACYIMINPFPRLFITKNKIDPTPNFVTNYQLCGRLNLKQAASFPINNNSNDYIQFTSVTHD</sequence>
<dbReference type="AlphaFoldDB" id="A0A2N8ZK54"/>
<evidence type="ECO:0000313" key="2">
    <source>
        <dbReference type="Proteomes" id="UP000235828"/>
    </source>
</evidence>
<keyword evidence="2" id="KW-1185">Reference proteome</keyword>
<name>A0A2N8ZK54_9VIBR</name>
<reference evidence="1 2" key="1">
    <citation type="submission" date="2017-10" db="EMBL/GenBank/DDBJ databases">
        <authorList>
            <person name="Banno H."/>
            <person name="Chua N.-H."/>
        </authorList>
    </citation>
    <scope>NUCLEOTIDE SEQUENCE [LARGE SCALE GENOMIC DNA]</scope>
    <source>
        <strain evidence="1">Vibrio tapetis CECT4600</strain>
    </source>
</reference>
<protein>
    <submittedName>
        <fullName evidence="1">Uncharacterized protein</fullName>
    </submittedName>
</protein>
<accession>A0A2N8ZK54</accession>
<dbReference type="EMBL" id="LT960612">
    <property type="protein sequence ID" value="SON52256.1"/>
    <property type="molecule type" value="Genomic_DNA"/>
</dbReference>
<dbReference type="KEGG" id="vta:B0645"/>
<proteinExistence type="predicted"/>
<organism evidence="1 2">
    <name type="scientific">Vibrio tapetis subsp. tapetis</name>
    <dbReference type="NCBI Taxonomy" id="1671868"/>
    <lineage>
        <taxon>Bacteria</taxon>
        <taxon>Pseudomonadati</taxon>
        <taxon>Pseudomonadota</taxon>
        <taxon>Gammaproteobacteria</taxon>
        <taxon>Vibrionales</taxon>
        <taxon>Vibrionaceae</taxon>
        <taxon>Vibrio</taxon>
    </lineage>
</organism>
<dbReference type="Proteomes" id="UP000235828">
    <property type="component" value="Chromosome B"/>
</dbReference>
<evidence type="ECO:0000313" key="1">
    <source>
        <dbReference type="EMBL" id="SON52256.1"/>
    </source>
</evidence>